<name>A0A5B7HN42_PORTR</name>
<evidence type="ECO:0000313" key="1">
    <source>
        <dbReference type="EMBL" id="MPC73800.1"/>
    </source>
</evidence>
<gene>
    <name evidence="1" type="ORF">E2C01_068137</name>
</gene>
<proteinExistence type="predicted"/>
<comment type="caution">
    <text evidence="1">The sequence shown here is derived from an EMBL/GenBank/DDBJ whole genome shotgun (WGS) entry which is preliminary data.</text>
</comment>
<protein>
    <submittedName>
        <fullName evidence="1">Uncharacterized protein</fullName>
    </submittedName>
</protein>
<evidence type="ECO:0000313" key="2">
    <source>
        <dbReference type="Proteomes" id="UP000324222"/>
    </source>
</evidence>
<sequence>MWSDWRTLQPRTSPQLTSAHFCSSQLTSLHLVSPEGGRWKRKLDLAIRDLSGNL</sequence>
<dbReference type="AlphaFoldDB" id="A0A5B7HN42"/>
<keyword evidence="2" id="KW-1185">Reference proteome</keyword>
<dbReference type="Proteomes" id="UP000324222">
    <property type="component" value="Unassembled WGS sequence"/>
</dbReference>
<accession>A0A5B7HN42</accession>
<reference evidence="1 2" key="1">
    <citation type="submission" date="2019-05" db="EMBL/GenBank/DDBJ databases">
        <title>Another draft genome of Portunus trituberculatus and its Hox gene families provides insights of decapod evolution.</title>
        <authorList>
            <person name="Jeong J.-H."/>
            <person name="Song I."/>
            <person name="Kim S."/>
            <person name="Choi T."/>
            <person name="Kim D."/>
            <person name="Ryu S."/>
            <person name="Kim W."/>
        </authorList>
    </citation>
    <scope>NUCLEOTIDE SEQUENCE [LARGE SCALE GENOMIC DNA]</scope>
    <source>
        <tissue evidence="1">Muscle</tissue>
    </source>
</reference>
<dbReference type="EMBL" id="VSRR010037542">
    <property type="protein sequence ID" value="MPC73800.1"/>
    <property type="molecule type" value="Genomic_DNA"/>
</dbReference>
<organism evidence="1 2">
    <name type="scientific">Portunus trituberculatus</name>
    <name type="common">Swimming crab</name>
    <name type="synonym">Neptunus trituberculatus</name>
    <dbReference type="NCBI Taxonomy" id="210409"/>
    <lineage>
        <taxon>Eukaryota</taxon>
        <taxon>Metazoa</taxon>
        <taxon>Ecdysozoa</taxon>
        <taxon>Arthropoda</taxon>
        <taxon>Crustacea</taxon>
        <taxon>Multicrustacea</taxon>
        <taxon>Malacostraca</taxon>
        <taxon>Eumalacostraca</taxon>
        <taxon>Eucarida</taxon>
        <taxon>Decapoda</taxon>
        <taxon>Pleocyemata</taxon>
        <taxon>Brachyura</taxon>
        <taxon>Eubrachyura</taxon>
        <taxon>Portunoidea</taxon>
        <taxon>Portunidae</taxon>
        <taxon>Portuninae</taxon>
        <taxon>Portunus</taxon>
    </lineage>
</organism>